<dbReference type="Proteomes" id="UP000469215">
    <property type="component" value="Unassembled WGS sequence"/>
</dbReference>
<evidence type="ECO:0000313" key="1">
    <source>
        <dbReference type="EMBL" id="MYM20475.1"/>
    </source>
</evidence>
<evidence type="ECO:0000313" key="2">
    <source>
        <dbReference type="Proteomes" id="UP000469215"/>
    </source>
</evidence>
<proteinExistence type="predicted"/>
<accession>A0A6N9H929</accession>
<dbReference type="RefSeq" id="WP_160953891.1">
    <property type="nucleotide sequence ID" value="NZ_WWEQ01000054.1"/>
</dbReference>
<name>A0A6N9H929_9MICO</name>
<gene>
    <name evidence="1" type="ORF">GSY69_10990</name>
</gene>
<sequence length="159" mass="16454">MKVAVGILLSLVLLVPLCLVVLLGDDASGNGGDGCESTEEIKVGGPNVKVTGVKAIKGYSKKQMSYAAIINKVVDDERMGQPAKIMSIMAAIKESTLGTGAGWDKPNGDHDAGLFQQRVPRRHCAVGARRRGPASSARCAASCAGASRPAAFRPCPVHG</sequence>
<keyword evidence="2" id="KW-1185">Reference proteome</keyword>
<protein>
    <submittedName>
        <fullName evidence="1">Uncharacterized protein</fullName>
    </submittedName>
</protein>
<comment type="caution">
    <text evidence="1">The sequence shown here is derived from an EMBL/GenBank/DDBJ whole genome shotgun (WGS) entry which is preliminary data.</text>
</comment>
<organism evidence="1 2">
    <name type="scientific">Brevibacterium rongguiense</name>
    <dbReference type="NCBI Taxonomy" id="2695267"/>
    <lineage>
        <taxon>Bacteria</taxon>
        <taxon>Bacillati</taxon>
        <taxon>Actinomycetota</taxon>
        <taxon>Actinomycetes</taxon>
        <taxon>Micrococcales</taxon>
        <taxon>Brevibacteriaceae</taxon>
        <taxon>Brevibacterium</taxon>
    </lineage>
</organism>
<dbReference type="EMBL" id="WWEQ01000054">
    <property type="protein sequence ID" value="MYM20475.1"/>
    <property type="molecule type" value="Genomic_DNA"/>
</dbReference>
<reference evidence="1 2" key="1">
    <citation type="submission" date="2020-01" db="EMBL/GenBank/DDBJ databases">
        <authorList>
            <person name="Deng T."/>
        </authorList>
    </citation>
    <scope>NUCLEOTIDE SEQUENCE [LARGE SCALE GENOMIC DNA]</scope>
    <source>
        <strain evidence="1 2">5221</strain>
    </source>
</reference>
<dbReference type="AlphaFoldDB" id="A0A6N9H929"/>